<evidence type="ECO:0000256" key="1">
    <source>
        <dbReference type="ARBA" id="ARBA00004651"/>
    </source>
</evidence>
<dbReference type="AlphaFoldDB" id="A0A371IEF4"/>
<evidence type="ECO:0000256" key="5">
    <source>
        <dbReference type="ARBA" id="ARBA00022692"/>
    </source>
</evidence>
<evidence type="ECO:0000259" key="9">
    <source>
        <dbReference type="Pfam" id="PF04535"/>
    </source>
</evidence>
<organism evidence="10 11">
    <name type="scientific">Mucuna pruriens</name>
    <name type="common">Velvet bean</name>
    <name type="synonym">Dolichos pruriens</name>
    <dbReference type="NCBI Taxonomy" id="157652"/>
    <lineage>
        <taxon>Eukaryota</taxon>
        <taxon>Viridiplantae</taxon>
        <taxon>Streptophyta</taxon>
        <taxon>Embryophyta</taxon>
        <taxon>Tracheophyta</taxon>
        <taxon>Spermatophyta</taxon>
        <taxon>Magnoliopsida</taxon>
        <taxon>eudicotyledons</taxon>
        <taxon>Gunneridae</taxon>
        <taxon>Pentapetalae</taxon>
        <taxon>rosids</taxon>
        <taxon>fabids</taxon>
        <taxon>Fabales</taxon>
        <taxon>Fabaceae</taxon>
        <taxon>Papilionoideae</taxon>
        <taxon>50 kb inversion clade</taxon>
        <taxon>NPAAA clade</taxon>
        <taxon>indigoferoid/millettioid clade</taxon>
        <taxon>Phaseoleae</taxon>
        <taxon>Mucuna</taxon>
    </lineage>
</organism>
<comment type="similarity">
    <text evidence="2 8">Belongs to the Casparian strip membrane proteins (CASP) family.</text>
</comment>
<dbReference type="PANTHER" id="PTHR33573:SF17">
    <property type="entry name" value="CASP-LIKE PROTEIN 4D1"/>
    <property type="match status" value="1"/>
</dbReference>
<name>A0A371IEF4_MUCPR</name>
<gene>
    <name evidence="10" type="ORF">CR513_01644</name>
</gene>
<accession>A0A371IEF4</accession>
<comment type="subunit">
    <text evidence="3 8">Homodimer and heterodimers.</text>
</comment>
<dbReference type="Pfam" id="PF04535">
    <property type="entry name" value="CASP_dom"/>
    <property type="match status" value="1"/>
</dbReference>
<feature type="transmembrane region" description="Helical" evidence="8">
    <location>
        <begin position="12"/>
        <end position="33"/>
    </location>
</feature>
<dbReference type="Proteomes" id="UP000257109">
    <property type="component" value="Unassembled WGS sequence"/>
</dbReference>
<feature type="non-terminal residue" evidence="10">
    <location>
        <position position="1"/>
    </location>
</feature>
<reference evidence="10" key="1">
    <citation type="submission" date="2018-05" db="EMBL/GenBank/DDBJ databases">
        <title>Draft genome of Mucuna pruriens seed.</title>
        <authorList>
            <person name="Nnadi N.E."/>
            <person name="Vos R."/>
            <person name="Hasami M.H."/>
            <person name="Devisetty U.K."/>
            <person name="Aguiy J.C."/>
        </authorList>
    </citation>
    <scope>NUCLEOTIDE SEQUENCE [LARGE SCALE GENOMIC DNA]</scope>
    <source>
        <strain evidence="10">JCA_2017</strain>
    </source>
</reference>
<evidence type="ECO:0000313" key="10">
    <source>
        <dbReference type="EMBL" id="RDY13441.1"/>
    </source>
</evidence>
<feature type="transmembrane region" description="Helical" evidence="8">
    <location>
        <begin position="53"/>
        <end position="75"/>
    </location>
</feature>
<evidence type="ECO:0000313" key="11">
    <source>
        <dbReference type="Proteomes" id="UP000257109"/>
    </source>
</evidence>
<proteinExistence type="inferred from homology"/>
<evidence type="ECO:0000256" key="3">
    <source>
        <dbReference type="ARBA" id="ARBA00011489"/>
    </source>
</evidence>
<evidence type="ECO:0000256" key="2">
    <source>
        <dbReference type="ARBA" id="ARBA00007651"/>
    </source>
</evidence>
<evidence type="ECO:0000256" key="8">
    <source>
        <dbReference type="RuleBase" id="RU361233"/>
    </source>
</evidence>
<evidence type="ECO:0000256" key="6">
    <source>
        <dbReference type="ARBA" id="ARBA00022989"/>
    </source>
</evidence>
<protein>
    <recommendedName>
        <fullName evidence="8">CASP-like protein</fullName>
    </recommendedName>
</protein>
<keyword evidence="5 8" id="KW-0812">Transmembrane</keyword>
<keyword evidence="6 8" id="KW-1133">Transmembrane helix</keyword>
<comment type="subcellular location">
    <subcellularLocation>
        <location evidence="1 8">Cell membrane</location>
        <topology evidence="1 8">Multi-pass membrane protein</topology>
    </subcellularLocation>
</comment>
<evidence type="ECO:0000256" key="7">
    <source>
        <dbReference type="ARBA" id="ARBA00023136"/>
    </source>
</evidence>
<keyword evidence="11" id="KW-1185">Reference proteome</keyword>
<sequence length="178" mass="19562">MVSKPVANSMLLLRFVALAASAVTVALLFTNKVKFDDGTKLRFQDFYAYRYEAVVAIIGVAYGILQLPFAIYYAVQQKRLIRNGCLPDFDFFGDKVISLVLATGVGVGFAVSMEFKKFLDDIFDAVGTSKHDPTRSTYDKFFVRGIVASAILLVACLSMAIVSVISSINRSRSKGVFN</sequence>
<dbReference type="EMBL" id="QJKJ01000277">
    <property type="protein sequence ID" value="RDY13441.1"/>
    <property type="molecule type" value="Genomic_DNA"/>
</dbReference>
<feature type="transmembrane region" description="Helical" evidence="8">
    <location>
        <begin position="141"/>
        <end position="165"/>
    </location>
</feature>
<feature type="transmembrane region" description="Helical" evidence="8">
    <location>
        <begin position="96"/>
        <end position="113"/>
    </location>
</feature>
<evidence type="ECO:0000256" key="4">
    <source>
        <dbReference type="ARBA" id="ARBA00022475"/>
    </source>
</evidence>
<comment type="caution">
    <text evidence="10">The sequence shown here is derived from an EMBL/GenBank/DDBJ whole genome shotgun (WGS) entry which is preliminary data.</text>
</comment>
<feature type="domain" description="Casparian strip membrane protein" evidence="9">
    <location>
        <begin position="5"/>
        <end position="112"/>
    </location>
</feature>
<keyword evidence="4 8" id="KW-1003">Cell membrane</keyword>
<dbReference type="GO" id="GO:0005886">
    <property type="term" value="C:plasma membrane"/>
    <property type="evidence" value="ECO:0007669"/>
    <property type="project" value="UniProtKB-SubCell"/>
</dbReference>
<dbReference type="InterPro" id="IPR006702">
    <property type="entry name" value="CASP_dom"/>
</dbReference>
<dbReference type="OrthoDB" id="685197at2759"/>
<keyword evidence="7 8" id="KW-0472">Membrane</keyword>
<dbReference type="PANTHER" id="PTHR33573">
    <property type="entry name" value="CASP-LIKE PROTEIN 4A4"/>
    <property type="match status" value="1"/>
</dbReference>